<evidence type="ECO:0000256" key="2">
    <source>
        <dbReference type="ARBA" id="ARBA00022449"/>
    </source>
</evidence>
<feature type="transmembrane region" description="Helical" evidence="4">
    <location>
        <begin position="92"/>
        <end position="110"/>
    </location>
</feature>
<feature type="transmembrane region" description="Helical" evidence="4">
    <location>
        <begin position="197"/>
        <end position="220"/>
    </location>
</feature>
<keyword evidence="4" id="KW-1133">Transmembrane helix</keyword>
<gene>
    <name evidence="5" type="ORF">QCA50_009591</name>
</gene>
<dbReference type="PANTHER" id="PTHR43562">
    <property type="entry name" value="NAPA-TYPE SODIUM/HYDROGEN ANTIPORTER"/>
    <property type="match status" value="1"/>
</dbReference>
<dbReference type="Gene3D" id="1.20.1530.20">
    <property type="match status" value="2"/>
</dbReference>
<feature type="transmembrane region" description="Helical" evidence="4">
    <location>
        <begin position="334"/>
        <end position="360"/>
    </location>
</feature>
<keyword evidence="2" id="KW-0050">Antiport</keyword>
<sequence length="370" mass="40561">MIPALSALNTDVAHSNLAWTIIRPLLSSVLMTIVTPLVARYILRPLFWYRRIGERWCSPSRPDKPWGAKIVFGCGRENTKSEGWGVQVHADAIRVLFMVLFVSAFAAIAFYTSSSILFGVYLAGCVLSYISQPPQGSHANEHETQSVTEALSFEGAFSRMVGPIQQYLMTPLFFASIGFAIPFVALWDPKVLWRGTLYSLAMGAGKLAAGIPIIVTTMMARDTPQIQQNKKSFIPRIHHTLLRLVQKSNSRTSRPTANFGLSSRPTTPSLAVPDRAATKVQPTLAQRFKSSLVPALFMGSAMVARGEIGLLIAQIAKNGSEHGSSEEGLLSDEAFLVCIWAILLCTLVGPISVGFVIRWWGPRVSSGIWR</sequence>
<name>A0AAW0G0U8_9APHY</name>
<evidence type="ECO:0000313" key="5">
    <source>
        <dbReference type="EMBL" id="KAK7687090.1"/>
    </source>
</evidence>
<keyword evidence="4" id="KW-0472">Membrane</keyword>
<feature type="transmembrane region" description="Helical" evidence="4">
    <location>
        <begin position="167"/>
        <end position="185"/>
    </location>
</feature>
<keyword evidence="6" id="KW-1185">Reference proteome</keyword>
<dbReference type="InterPro" id="IPR038770">
    <property type="entry name" value="Na+/solute_symporter_sf"/>
</dbReference>
<dbReference type="EMBL" id="JASBNA010000014">
    <property type="protein sequence ID" value="KAK7687090.1"/>
    <property type="molecule type" value="Genomic_DNA"/>
</dbReference>
<evidence type="ECO:0000313" key="6">
    <source>
        <dbReference type="Proteomes" id="UP001385951"/>
    </source>
</evidence>
<evidence type="ECO:0000256" key="3">
    <source>
        <dbReference type="ARBA" id="ARBA00023065"/>
    </source>
</evidence>
<dbReference type="GO" id="GO:0015297">
    <property type="term" value="F:antiporter activity"/>
    <property type="evidence" value="ECO:0007669"/>
    <property type="project" value="UniProtKB-KW"/>
</dbReference>
<evidence type="ECO:0000256" key="1">
    <source>
        <dbReference type="ARBA" id="ARBA00022448"/>
    </source>
</evidence>
<protein>
    <recommendedName>
        <fullName evidence="7">Cation/H+ exchanger domain-containing protein</fullName>
    </recommendedName>
</protein>
<dbReference type="Proteomes" id="UP001385951">
    <property type="component" value="Unassembled WGS sequence"/>
</dbReference>
<keyword evidence="4" id="KW-0812">Transmembrane</keyword>
<feature type="transmembrane region" description="Helical" evidence="4">
    <location>
        <begin position="20"/>
        <end position="43"/>
    </location>
</feature>
<keyword evidence="3" id="KW-0406">Ion transport</keyword>
<comment type="caution">
    <text evidence="5">The sequence shown here is derived from an EMBL/GenBank/DDBJ whole genome shotgun (WGS) entry which is preliminary data.</text>
</comment>
<organism evidence="5 6">
    <name type="scientific">Cerrena zonata</name>
    <dbReference type="NCBI Taxonomy" id="2478898"/>
    <lineage>
        <taxon>Eukaryota</taxon>
        <taxon>Fungi</taxon>
        <taxon>Dikarya</taxon>
        <taxon>Basidiomycota</taxon>
        <taxon>Agaricomycotina</taxon>
        <taxon>Agaricomycetes</taxon>
        <taxon>Polyporales</taxon>
        <taxon>Cerrenaceae</taxon>
        <taxon>Cerrena</taxon>
    </lineage>
</organism>
<reference evidence="5 6" key="1">
    <citation type="submission" date="2022-09" db="EMBL/GenBank/DDBJ databases">
        <authorList>
            <person name="Palmer J.M."/>
        </authorList>
    </citation>
    <scope>NUCLEOTIDE SEQUENCE [LARGE SCALE GENOMIC DNA]</scope>
    <source>
        <strain evidence="5 6">DSM 7382</strain>
    </source>
</reference>
<dbReference type="GO" id="GO:0006811">
    <property type="term" value="P:monoatomic ion transport"/>
    <property type="evidence" value="ECO:0007669"/>
    <property type="project" value="UniProtKB-KW"/>
</dbReference>
<accession>A0AAW0G0U8</accession>
<proteinExistence type="predicted"/>
<dbReference type="PANTHER" id="PTHR43562:SF2">
    <property type="entry name" value="SODIUM-HYDROGEN ANTIPORTER"/>
    <property type="match status" value="1"/>
</dbReference>
<evidence type="ECO:0008006" key="7">
    <source>
        <dbReference type="Google" id="ProtNLM"/>
    </source>
</evidence>
<evidence type="ECO:0000256" key="4">
    <source>
        <dbReference type="SAM" id="Phobius"/>
    </source>
</evidence>
<keyword evidence="1" id="KW-0813">Transport</keyword>
<dbReference type="AlphaFoldDB" id="A0AAW0G0U8"/>